<dbReference type="CDD" id="cd19178">
    <property type="entry name" value="SET_SETD6"/>
    <property type="match status" value="1"/>
</dbReference>
<proteinExistence type="predicted"/>
<name>A0A250XPD2_9CHLO</name>
<evidence type="ECO:0000259" key="5">
    <source>
        <dbReference type="PROSITE" id="PS50280"/>
    </source>
</evidence>
<evidence type="ECO:0000256" key="4">
    <source>
        <dbReference type="SAM" id="MobiDB-lite"/>
    </source>
</evidence>
<dbReference type="InterPro" id="IPR036464">
    <property type="entry name" value="Rubisco_LSMT_subst-bd_sf"/>
</dbReference>
<dbReference type="PANTHER" id="PTHR13271:SF145">
    <property type="entry name" value="SET DOMAIN-CONTAINING PROTEIN"/>
    <property type="match status" value="1"/>
</dbReference>
<dbReference type="InterPro" id="IPR015353">
    <property type="entry name" value="Rubisco_LSMT_subst-bd"/>
</dbReference>
<protein>
    <recommendedName>
        <fullName evidence="5">SET domain-containing protein</fullName>
    </recommendedName>
</protein>
<comment type="caution">
    <text evidence="6">The sequence shown here is derived from an EMBL/GenBank/DDBJ whole genome shotgun (WGS) entry which is preliminary data.</text>
</comment>
<keyword evidence="1" id="KW-0489">Methyltransferase</keyword>
<dbReference type="GO" id="GO:0032259">
    <property type="term" value="P:methylation"/>
    <property type="evidence" value="ECO:0007669"/>
    <property type="project" value="UniProtKB-KW"/>
</dbReference>
<gene>
    <name evidence="6" type="ORF">CEUSTIGMA_g12081.t1</name>
</gene>
<keyword evidence="7" id="KW-1185">Reference proteome</keyword>
<dbReference type="SUPFAM" id="SSF81822">
    <property type="entry name" value="RuBisCo LSMT C-terminal, substrate-binding domain"/>
    <property type="match status" value="1"/>
</dbReference>
<keyword evidence="3" id="KW-0949">S-adenosyl-L-methionine</keyword>
<dbReference type="Pfam" id="PF09273">
    <property type="entry name" value="Rubis-subs-bind"/>
    <property type="match status" value="1"/>
</dbReference>
<dbReference type="GO" id="GO:0016279">
    <property type="term" value="F:protein-lysine N-methyltransferase activity"/>
    <property type="evidence" value="ECO:0007669"/>
    <property type="project" value="InterPro"/>
</dbReference>
<dbReference type="InterPro" id="IPR050600">
    <property type="entry name" value="SETD3_SETD6_MTase"/>
</dbReference>
<dbReference type="Gene3D" id="3.90.1420.10">
    <property type="entry name" value="Rubisco LSMT, substrate-binding domain"/>
    <property type="match status" value="1"/>
</dbReference>
<evidence type="ECO:0000256" key="2">
    <source>
        <dbReference type="ARBA" id="ARBA00022679"/>
    </source>
</evidence>
<feature type="region of interest" description="Disordered" evidence="4">
    <location>
        <begin position="609"/>
        <end position="698"/>
    </location>
</feature>
<dbReference type="InterPro" id="IPR044430">
    <property type="entry name" value="SETD6_SET"/>
</dbReference>
<dbReference type="PROSITE" id="PS50280">
    <property type="entry name" value="SET"/>
    <property type="match status" value="1"/>
</dbReference>
<evidence type="ECO:0000256" key="1">
    <source>
        <dbReference type="ARBA" id="ARBA00022603"/>
    </source>
</evidence>
<organism evidence="6 7">
    <name type="scientific">Chlamydomonas eustigma</name>
    <dbReference type="NCBI Taxonomy" id="1157962"/>
    <lineage>
        <taxon>Eukaryota</taxon>
        <taxon>Viridiplantae</taxon>
        <taxon>Chlorophyta</taxon>
        <taxon>core chlorophytes</taxon>
        <taxon>Chlorophyceae</taxon>
        <taxon>CS clade</taxon>
        <taxon>Chlamydomonadales</taxon>
        <taxon>Chlamydomonadaceae</taxon>
        <taxon>Chlamydomonas</taxon>
    </lineage>
</organism>
<feature type="region of interest" description="Disordered" evidence="4">
    <location>
        <begin position="299"/>
        <end position="330"/>
    </location>
</feature>
<dbReference type="InterPro" id="IPR046341">
    <property type="entry name" value="SET_dom_sf"/>
</dbReference>
<dbReference type="AlphaFoldDB" id="A0A250XPD2"/>
<feature type="region of interest" description="Disordered" evidence="4">
    <location>
        <begin position="462"/>
        <end position="489"/>
    </location>
</feature>
<evidence type="ECO:0000256" key="3">
    <source>
        <dbReference type="ARBA" id="ARBA00022691"/>
    </source>
</evidence>
<dbReference type="PANTHER" id="PTHR13271">
    <property type="entry name" value="UNCHARACTERIZED PUTATIVE METHYLTRANSFERASE"/>
    <property type="match status" value="1"/>
</dbReference>
<feature type="compositionally biased region" description="Basic and acidic residues" evidence="4">
    <location>
        <begin position="652"/>
        <end position="673"/>
    </location>
</feature>
<dbReference type="SUPFAM" id="SSF82199">
    <property type="entry name" value="SET domain"/>
    <property type="match status" value="1"/>
</dbReference>
<sequence>MNSLSQWHSPVGLTPLDDSEQCVGVFLKWCRRNKVTFPKCKIAKSDETGRCVQACQHIKEGEVVVEVPDDAVLMAENSSMAARLEDWGLCKPAEDPILEVQGLIIAVMHERKLGKKSKWNAYLSFLPEDMSHIPMFWEDEDLEELRGTAALDKMEGIVQQPSDAPTRVKELWAEIAEPFISENPDIELPTGAEGLSLYKWATAVVSSYSFMLGDDHYQAMVPIWDALNHVTDAKNVRLHHNERRGVLQMIATQDILVGEEVVNDYGSLSNSELLRAYGFVERRSLGRNVVPSIVAEETPLPSTASSASAKMKVRKQRSTASDHHDPLKDLNPELKPRLLAAGVPGNSNSHVQVPWSCVVDGVKKFRESRKEDDAGGEEKLDTRKKKRIKSVSALPTAGESFFSINHSYEDMEDRAMFLHRHGLLPENQVFKIFHDRVPPLTLTECVRLMLLTSQEFQKFSQMVSKPHQQSEKMSVRRTRKNKISSRENSQPVKKASAVFDVGPLNVGTEGGEQLVNFYSALIDNMLSRYPHSLNMDLEVLEDKERNERLPVRKQAAVVARMDEKACWALLKVWLCGPNAASLLISQCSEVWTESMQKELRARYQKGGWDSESECNISASSGDADKSTLSEEDDTEAENEQKRSRALRSSSKVVKDTRSKVSEHPSRKGADPNEKNTQNFSQDAREGRVSGGFAFNFEV</sequence>
<keyword evidence="2" id="KW-0808">Transferase</keyword>
<dbReference type="Proteomes" id="UP000232323">
    <property type="component" value="Unassembled WGS sequence"/>
</dbReference>
<reference evidence="6 7" key="1">
    <citation type="submission" date="2017-08" db="EMBL/GenBank/DDBJ databases">
        <title>Acidophilic green algal genome provides insights into adaptation to an acidic environment.</title>
        <authorList>
            <person name="Hirooka S."/>
            <person name="Hirose Y."/>
            <person name="Kanesaki Y."/>
            <person name="Higuchi S."/>
            <person name="Fujiwara T."/>
            <person name="Onuma R."/>
            <person name="Era A."/>
            <person name="Ohbayashi R."/>
            <person name="Uzuka A."/>
            <person name="Nozaki H."/>
            <person name="Yoshikawa H."/>
            <person name="Miyagishima S.Y."/>
        </authorList>
    </citation>
    <scope>NUCLEOTIDE SEQUENCE [LARGE SCALE GENOMIC DNA]</scope>
    <source>
        <strain evidence="6 7">NIES-2499</strain>
    </source>
</reference>
<accession>A0A250XPD2</accession>
<feature type="compositionally biased region" description="Basic and acidic residues" evidence="4">
    <location>
        <begin position="320"/>
        <end position="330"/>
    </location>
</feature>
<dbReference type="OrthoDB" id="441812at2759"/>
<evidence type="ECO:0000313" key="7">
    <source>
        <dbReference type="Proteomes" id="UP000232323"/>
    </source>
</evidence>
<dbReference type="Pfam" id="PF00856">
    <property type="entry name" value="SET"/>
    <property type="match status" value="1"/>
</dbReference>
<feature type="domain" description="SET" evidence="5">
    <location>
        <begin position="38"/>
        <end position="266"/>
    </location>
</feature>
<dbReference type="Gene3D" id="3.90.1410.10">
    <property type="entry name" value="set domain protein methyltransferase, domain 1"/>
    <property type="match status" value="1"/>
</dbReference>
<evidence type="ECO:0000313" key="6">
    <source>
        <dbReference type="EMBL" id="GAX84660.1"/>
    </source>
</evidence>
<dbReference type="EMBL" id="BEGY01000131">
    <property type="protein sequence ID" value="GAX84660.1"/>
    <property type="molecule type" value="Genomic_DNA"/>
</dbReference>
<dbReference type="InterPro" id="IPR001214">
    <property type="entry name" value="SET_dom"/>
</dbReference>